<comment type="subcellular location">
    <subcellularLocation>
        <location evidence="1">Periplasm</location>
    </subcellularLocation>
</comment>
<dbReference type="PANTHER" id="PTHR43649:SF11">
    <property type="entry name" value="ABC TRANSPORTER SUBSTRATE-BINDING PROTEIN YESO-RELATED"/>
    <property type="match status" value="1"/>
</dbReference>
<sequence>MTSLRSGVGALLTATALATSVSAAQSADLRMSWWGGDSRHQATQEALKVCGEKHGHTIKPEFTGWSGHLEKVTTQIAGGTEADIMQINWPWLPLFSANGEGFADLSGLSNVIELDNWTDAQLASTSVNGHLNGLPVSTTGRVFFFNKTTFDKAGVEIPVTWDDLFTAAQQIREKLGEDYYPLNAIQETAALLVSLRVTQQTGKDLIDPETMTVAWTPEELAKGIEFYGKMMESGVTMTQKKANAAGNAELYEKPEWTDGRIAGSYEWDSTYFKYSDPLEVGQHLVPTEILTGEDAVTEGIYRKPSMMFSISKRSENPEAAAQILNCLLNEPEGIEALGTTRGLPASKAAADQLKEAGSIKPELAQANAIIMAASGPTVSPLNEHPDVRTIFLDTLEVYAYGQIDAATAAEEIIAGINEAIEEYKP</sequence>
<comment type="caution">
    <text evidence="5">The sequence shown here is derived from an EMBL/GenBank/DDBJ whole genome shotgun (WGS) entry which is preliminary data.</text>
</comment>
<dbReference type="InterPro" id="IPR006059">
    <property type="entry name" value="SBP"/>
</dbReference>
<dbReference type="RefSeq" id="WP_265965963.1">
    <property type="nucleotide sequence ID" value="NZ_JAPEVI010000003.1"/>
</dbReference>
<evidence type="ECO:0000256" key="4">
    <source>
        <dbReference type="SAM" id="SignalP"/>
    </source>
</evidence>
<evidence type="ECO:0000313" key="5">
    <source>
        <dbReference type="EMBL" id="MCX2725224.1"/>
    </source>
</evidence>
<proteinExistence type="inferred from homology"/>
<dbReference type="SUPFAM" id="SSF53850">
    <property type="entry name" value="Periplasmic binding protein-like II"/>
    <property type="match status" value="1"/>
</dbReference>
<evidence type="ECO:0000256" key="3">
    <source>
        <dbReference type="ARBA" id="ARBA00022764"/>
    </source>
</evidence>
<keyword evidence="4" id="KW-0732">Signal</keyword>
<evidence type="ECO:0000256" key="1">
    <source>
        <dbReference type="ARBA" id="ARBA00004418"/>
    </source>
</evidence>
<dbReference type="PANTHER" id="PTHR43649">
    <property type="entry name" value="ARABINOSE-BINDING PROTEIN-RELATED"/>
    <property type="match status" value="1"/>
</dbReference>
<reference evidence="5 6" key="1">
    <citation type="journal article" date="2016" name="Int. J. Syst. Evol. Microbiol.">
        <title>Labrenzia salina sp. nov., isolated from the rhizosphere of the halophyte Arthrocnemum macrostachyum.</title>
        <authorList>
            <person name="Camacho M."/>
            <person name="Redondo-Gomez S."/>
            <person name="Rodriguez-Llorente I."/>
            <person name="Rohde M."/>
            <person name="Sproer C."/>
            <person name="Schumann P."/>
            <person name="Klenk H.P."/>
            <person name="Montero-Calasanz M.D.C."/>
        </authorList>
    </citation>
    <scope>NUCLEOTIDE SEQUENCE [LARGE SCALE GENOMIC DNA]</scope>
    <source>
        <strain evidence="5 6">DSM 29163</strain>
    </source>
</reference>
<dbReference type="EMBL" id="JAPEVI010000003">
    <property type="protein sequence ID" value="MCX2725224.1"/>
    <property type="molecule type" value="Genomic_DNA"/>
</dbReference>
<feature type="signal peptide" evidence="4">
    <location>
        <begin position="1"/>
        <end position="23"/>
    </location>
</feature>
<name>A0ABT3R7W6_9HYPH</name>
<dbReference type="Gene3D" id="3.40.190.10">
    <property type="entry name" value="Periplasmic binding protein-like II"/>
    <property type="match status" value="2"/>
</dbReference>
<keyword evidence="3" id="KW-0574">Periplasm</keyword>
<accession>A0ABT3R7W6</accession>
<feature type="chain" id="PRO_5046979883" evidence="4">
    <location>
        <begin position="24"/>
        <end position="425"/>
    </location>
</feature>
<dbReference type="Pfam" id="PF01547">
    <property type="entry name" value="SBP_bac_1"/>
    <property type="match status" value="1"/>
</dbReference>
<dbReference type="Proteomes" id="UP001300261">
    <property type="component" value="Unassembled WGS sequence"/>
</dbReference>
<evidence type="ECO:0000313" key="6">
    <source>
        <dbReference type="Proteomes" id="UP001300261"/>
    </source>
</evidence>
<evidence type="ECO:0000256" key="2">
    <source>
        <dbReference type="ARBA" id="ARBA00008520"/>
    </source>
</evidence>
<gene>
    <name evidence="5" type="ORF">ON753_23155</name>
</gene>
<dbReference type="InterPro" id="IPR050490">
    <property type="entry name" value="Bact_solute-bd_prot1"/>
</dbReference>
<comment type="similarity">
    <text evidence="2">Belongs to the bacterial solute-binding protein 1 family.</text>
</comment>
<protein>
    <submittedName>
        <fullName evidence="5">ABC transporter substrate-binding protein</fullName>
    </submittedName>
</protein>
<organism evidence="5 6">
    <name type="scientific">Roseibium salinum</name>
    <dbReference type="NCBI Taxonomy" id="1604349"/>
    <lineage>
        <taxon>Bacteria</taxon>
        <taxon>Pseudomonadati</taxon>
        <taxon>Pseudomonadota</taxon>
        <taxon>Alphaproteobacteria</taxon>
        <taxon>Hyphomicrobiales</taxon>
        <taxon>Stappiaceae</taxon>
        <taxon>Roseibium</taxon>
    </lineage>
</organism>
<keyword evidence="6" id="KW-1185">Reference proteome</keyword>